<feature type="transmembrane region" description="Helical" evidence="7">
    <location>
        <begin position="211"/>
        <end position="231"/>
    </location>
</feature>
<dbReference type="Pfam" id="PF02932">
    <property type="entry name" value="Neur_chan_memb"/>
    <property type="match status" value="1"/>
</dbReference>
<protein>
    <recommendedName>
        <fullName evidence="8">Neurotransmitter-gated ion-channel transmembrane domain-containing protein</fullName>
    </recommendedName>
</protein>
<dbReference type="InterPro" id="IPR036734">
    <property type="entry name" value="Neur_chan_lig-bd_sf"/>
</dbReference>
<dbReference type="InterPro" id="IPR038050">
    <property type="entry name" value="Neuro_actylchol_rec"/>
</dbReference>
<keyword evidence="3" id="KW-0813">Transport</keyword>
<dbReference type="InterPro" id="IPR006029">
    <property type="entry name" value="Neurotrans-gated_channel_TM"/>
</dbReference>
<evidence type="ECO:0000256" key="5">
    <source>
        <dbReference type="ARBA" id="ARBA00023065"/>
    </source>
</evidence>
<keyword evidence="10" id="KW-1185">Reference proteome</keyword>
<dbReference type="InterPro" id="IPR006028">
    <property type="entry name" value="GABAA/Glycine_rcpt"/>
</dbReference>
<proteinExistence type="predicted"/>
<dbReference type="EMBL" id="UYJE01005461">
    <property type="protein sequence ID" value="VDI37551.1"/>
    <property type="molecule type" value="Genomic_DNA"/>
</dbReference>
<keyword evidence="5" id="KW-0406">Ion transport</keyword>
<keyword evidence="7" id="KW-1133">Transmembrane helix</keyword>
<keyword evidence="7" id="KW-0812">Transmembrane</keyword>
<dbReference type="PRINTS" id="PR00253">
    <property type="entry name" value="GABAARECEPTR"/>
</dbReference>
<dbReference type="GO" id="GO:0005886">
    <property type="term" value="C:plasma membrane"/>
    <property type="evidence" value="ECO:0007669"/>
    <property type="project" value="UniProtKB-SubCell"/>
</dbReference>
<evidence type="ECO:0000256" key="6">
    <source>
        <dbReference type="ARBA" id="ARBA00023303"/>
    </source>
</evidence>
<gene>
    <name evidence="9" type="ORF">MGAL_10B005733</name>
</gene>
<organism evidence="9 10">
    <name type="scientific">Mytilus galloprovincialis</name>
    <name type="common">Mediterranean mussel</name>
    <dbReference type="NCBI Taxonomy" id="29158"/>
    <lineage>
        <taxon>Eukaryota</taxon>
        <taxon>Metazoa</taxon>
        <taxon>Spiralia</taxon>
        <taxon>Lophotrochozoa</taxon>
        <taxon>Mollusca</taxon>
        <taxon>Bivalvia</taxon>
        <taxon>Autobranchia</taxon>
        <taxon>Pteriomorphia</taxon>
        <taxon>Mytilida</taxon>
        <taxon>Mytiloidea</taxon>
        <taxon>Mytilidae</taxon>
        <taxon>Mytilinae</taxon>
        <taxon>Mytilus</taxon>
    </lineage>
</organism>
<sequence length="241" mass="28125">MCPLTIESYGYTSETLELQWYKEPVEEKDDIILSHFSLGCEETIKCDKVYAGLKFSCVQMNIKLDRLYDYYLIQTYIPTTLIVILSWVSFWISIDATPARISLGLLTVLTMTTQNTGLPQVSYFKAIDVWMVSCMFFVFAALIEFAYVNVLSRVRLRRQTSVADNGGYDNDQSPRKSVPPKNEYHGCRFNICFQNMANREKARNVDRISRIMFPLFFILFNLFYWIIYLFVLKTKADIQPC</sequence>
<feature type="transmembrane region" description="Helical" evidence="7">
    <location>
        <begin position="70"/>
        <end position="94"/>
    </location>
</feature>
<reference evidence="9" key="1">
    <citation type="submission" date="2018-11" db="EMBL/GenBank/DDBJ databases">
        <authorList>
            <person name="Alioto T."/>
            <person name="Alioto T."/>
        </authorList>
    </citation>
    <scope>NUCLEOTIDE SEQUENCE</scope>
</reference>
<feature type="domain" description="Neurotransmitter-gated ion-channel transmembrane" evidence="8">
    <location>
        <begin position="75"/>
        <end position="160"/>
    </location>
</feature>
<accession>A0A8B6ER96</accession>
<dbReference type="GO" id="GO:0004888">
    <property type="term" value="F:transmembrane signaling receptor activity"/>
    <property type="evidence" value="ECO:0007669"/>
    <property type="project" value="InterPro"/>
</dbReference>
<keyword evidence="4" id="KW-1003">Cell membrane</keyword>
<evidence type="ECO:0000313" key="10">
    <source>
        <dbReference type="Proteomes" id="UP000596742"/>
    </source>
</evidence>
<keyword evidence="7" id="KW-0472">Membrane</keyword>
<dbReference type="Proteomes" id="UP000596742">
    <property type="component" value="Unassembled WGS sequence"/>
</dbReference>
<evidence type="ECO:0000256" key="1">
    <source>
        <dbReference type="ARBA" id="ARBA00004141"/>
    </source>
</evidence>
<dbReference type="AlphaFoldDB" id="A0A8B6ER96"/>
<dbReference type="SUPFAM" id="SSF90112">
    <property type="entry name" value="Neurotransmitter-gated ion-channel transmembrane pore"/>
    <property type="match status" value="1"/>
</dbReference>
<keyword evidence="6" id="KW-0407">Ion channel</keyword>
<evidence type="ECO:0000256" key="4">
    <source>
        <dbReference type="ARBA" id="ARBA00022475"/>
    </source>
</evidence>
<comment type="caution">
    <text evidence="9">The sequence shown here is derived from an EMBL/GenBank/DDBJ whole genome shotgun (WGS) entry which is preliminary data.</text>
</comment>
<evidence type="ECO:0000259" key="8">
    <source>
        <dbReference type="Pfam" id="PF02932"/>
    </source>
</evidence>
<dbReference type="PANTHER" id="PTHR18945">
    <property type="entry name" value="NEUROTRANSMITTER GATED ION CHANNEL"/>
    <property type="match status" value="1"/>
</dbReference>
<name>A0A8B6ER96_MYTGA</name>
<dbReference type="InterPro" id="IPR006201">
    <property type="entry name" value="Neur_channel"/>
</dbReference>
<evidence type="ECO:0000256" key="7">
    <source>
        <dbReference type="SAM" id="Phobius"/>
    </source>
</evidence>
<feature type="transmembrane region" description="Helical" evidence="7">
    <location>
        <begin position="129"/>
        <end position="150"/>
    </location>
</feature>
<evidence type="ECO:0000256" key="2">
    <source>
        <dbReference type="ARBA" id="ARBA00004236"/>
    </source>
</evidence>
<evidence type="ECO:0000313" key="9">
    <source>
        <dbReference type="EMBL" id="VDI37551.1"/>
    </source>
</evidence>
<dbReference type="InterPro" id="IPR036719">
    <property type="entry name" value="Neuro-gated_channel_TM_sf"/>
</dbReference>
<dbReference type="Gene3D" id="2.70.170.10">
    <property type="entry name" value="Neurotransmitter-gated ion-channel ligand-binding domain"/>
    <property type="match status" value="1"/>
</dbReference>
<comment type="subcellular location">
    <subcellularLocation>
        <location evidence="2">Cell membrane</location>
    </subcellularLocation>
    <subcellularLocation>
        <location evidence="1">Membrane</location>
        <topology evidence="1">Multi-pass membrane protein</topology>
    </subcellularLocation>
</comment>
<dbReference type="CDD" id="cd19049">
    <property type="entry name" value="LGIC_TM_anion"/>
    <property type="match status" value="1"/>
</dbReference>
<dbReference type="OrthoDB" id="407674at2759"/>
<dbReference type="Gene3D" id="1.20.58.390">
    <property type="entry name" value="Neurotransmitter-gated ion-channel transmembrane domain"/>
    <property type="match status" value="1"/>
</dbReference>
<dbReference type="GO" id="GO:0005230">
    <property type="term" value="F:extracellular ligand-gated monoatomic ion channel activity"/>
    <property type="evidence" value="ECO:0007669"/>
    <property type="project" value="InterPro"/>
</dbReference>
<evidence type="ECO:0000256" key="3">
    <source>
        <dbReference type="ARBA" id="ARBA00022448"/>
    </source>
</evidence>